<evidence type="ECO:0000313" key="1">
    <source>
        <dbReference type="EMBL" id="GFO58092.1"/>
    </source>
</evidence>
<reference evidence="2" key="1">
    <citation type="submission" date="2020-06" db="EMBL/GenBank/DDBJ databases">
        <title>Draft genomic sequence of Geomonas sp. Red330.</title>
        <authorList>
            <person name="Itoh H."/>
            <person name="Zhenxing X."/>
            <person name="Ushijima N."/>
            <person name="Masuda Y."/>
            <person name="Shiratori Y."/>
            <person name="Senoo K."/>
        </authorList>
    </citation>
    <scope>NUCLEOTIDE SEQUENCE [LARGE SCALE GENOMIC DNA]</scope>
    <source>
        <strain evidence="2">Red330</strain>
    </source>
</reference>
<proteinExistence type="predicted"/>
<dbReference type="AlphaFoldDB" id="A0A6V8MDR9"/>
<comment type="caution">
    <text evidence="1">The sequence shown here is derived from an EMBL/GenBank/DDBJ whole genome shotgun (WGS) entry which is preliminary data.</text>
</comment>
<dbReference type="Gene3D" id="1.20.1260.10">
    <property type="match status" value="1"/>
</dbReference>
<sequence>MELRDVVLRKTGGGRGYYEGCQTAVGLPGVAGIFALLSEDEQRHAEALKAQQDGVVVDLDQSRTLDGARFILRSLAVQLSGLEQLDDELVCVSRAMDFEAASVRLYGQLAREATQLWEKELYLRIAADDEMHFTLLEQMRELLETLPEDAQDLQKN</sequence>
<dbReference type="SUPFAM" id="SSF47240">
    <property type="entry name" value="Ferritin-like"/>
    <property type="match status" value="1"/>
</dbReference>
<dbReference type="InterPro" id="IPR012347">
    <property type="entry name" value="Ferritin-like"/>
</dbReference>
<dbReference type="RefSeq" id="WP_183352939.1">
    <property type="nucleotide sequence ID" value="NZ_BLXX01000001.1"/>
</dbReference>
<keyword evidence="2" id="KW-1185">Reference proteome</keyword>
<organism evidence="1 2">
    <name type="scientific">Geomonas silvestris</name>
    <dbReference type="NCBI Taxonomy" id="2740184"/>
    <lineage>
        <taxon>Bacteria</taxon>
        <taxon>Pseudomonadati</taxon>
        <taxon>Thermodesulfobacteriota</taxon>
        <taxon>Desulfuromonadia</taxon>
        <taxon>Geobacterales</taxon>
        <taxon>Geobacteraceae</taxon>
        <taxon>Geomonas</taxon>
    </lineage>
</organism>
<evidence type="ECO:0008006" key="3">
    <source>
        <dbReference type="Google" id="ProtNLM"/>
    </source>
</evidence>
<gene>
    <name evidence="1" type="ORF">GMST_04170</name>
</gene>
<dbReference type="InterPro" id="IPR009078">
    <property type="entry name" value="Ferritin-like_SF"/>
</dbReference>
<name>A0A6V8MDR9_9BACT</name>
<evidence type="ECO:0000313" key="2">
    <source>
        <dbReference type="Proteomes" id="UP000556026"/>
    </source>
</evidence>
<accession>A0A6V8MDR9</accession>
<dbReference type="Proteomes" id="UP000556026">
    <property type="component" value="Unassembled WGS sequence"/>
</dbReference>
<dbReference type="EMBL" id="BLXX01000001">
    <property type="protein sequence ID" value="GFO58092.1"/>
    <property type="molecule type" value="Genomic_DNA"/>
</dbReference>
<protein>
    <recommendedName>
        <fullName evidence="3">Rubrerythrin diiron-binding domain-containing protein</fullName>
    </recommendedName>
</protein>